<organism evidence="1 2">
    <name type="scientific">Dreissena polymorpha</name>
    <name type="common">Zebra mussel</name>
    <name type="synonym">Mytilus polymorpha</name>
    <dbReference type="NCBI Taxonomy" id="45954"/>
    <lineage>
        <taxon>Eukaryota</taxon>
        <taxon>Metazoa</taxon>
        <taxon>Spiralia</taxon>
        <taxon>Lophotrochozoa</taxon>
        <taxon>Mollusca</taxon>
        <taxon>Bivalvia</taxon>
        <taxon>Autobranchia</taxon>
        <taxon>Heteroconchia</taxon>
        <taxon>Euheterodonta</taxon>
        <taxon>Imparidentia</taxon>
        <taxon>Neoheterodontei</taxon>
        <taxon>Myida</taxon>
        <taxon>Dreissenoidea</taxon>
        <taxon>Dreissenidae</taxon>
        <taxon>Dreissena</taxon>
    </lineage>
</organism>
<protein>
    <submittedName>
        <fullName evidence="1">Uncharacterized protein</fullName>
    </submittedName>
</protein>
<reference evidence="1" key="1">
    <citation type="journal article" date="2019" name="bioRxiv">
        <title>The Genome of the Zebra Mussel, Dreissena polymorpha: A Resource for Invasive Species Research.</title>
        <authorList>
            <person name="McCartney M.A."/>
            <person name="Auch B."/>
            <person name="Kono T."/>
            <person name="Mallez S."/>
            <person name="Zhang Y."/>
            <person name="Obille A."/>
            <person name="Becker A."/>
            <person name="Abrahante J.E."/>
            <person name="Garbe J."/>
            <person name="Badalamenti J.P."/>
            <person name="Herman A."/>
            <person name="Mangelson H."/>
            <person name="Liachko I."/>
            <person name="Sullivan S."/>
            <person name="Sone E.D."/>
            <person name="Koren S."/>
            <person name="Silverstein K.A.T."/>
            <person name="Beckman K.B."/>
            <person name="Gohl D.M."/>
        </authorList>
    </citation>
    <scope>NUCLEOTIDE SEQUENCE</scope>
    <source>
        <strain evidence="1">Duluth1</strain>
        <tissue evidence="1">Whole animal</tissue>
    </source>
</reference>
<comment type="caution">
    <text evidence="1">The sequence shown here is derived from an EMBL/GenBank/DDBJ whole genome shotgun (WGS) entry which is preliminary data.</text>
</comment>
<reference evidence="1" key="2">
    <citation type="submission" date="2020-11" db="EMBL/GenBank/DDBJ databases">
        <authorList>
            <person name="McCartney M.A."/>
            <person name="Auch B."/>
            <person name="Kono T."/>
            <person name="Mallez S."/>
            <person name="Becker A."/>
            <person name="Gohl D.M."/>
            <person name="Silverstein K.A.T."/>
            <person name="Koren S."/>
            <person name="Bechman K.B."/>
            <person name="Herman A."/>
            <person name="Abrahante J.E."/>
            <person name="Garbe J."/>
        </authorList>
    </citation>
    <scope>NUCLEOTIDE SEQUENCE</scope>
    <source>
        <strain evidence="1">Duluth1</strain>
        <tissue evidence="1">Whole animal</tissue>
    </source>
</reference>
<proteinExistence type="predicted"/>
<sequence>MENYAPPSSIGVHVRLTCDVSLCCIVGDCGANDFPMVKIIGASLWENRAKPGMTLSPHALSPVFPDQN</sequence>
<keyword evidence="2" id="KW-1185">Reference proteome</keyword>
<accession>A0A9D4FKG4</accession>
<name>A0A9D4FKG4_DREPO</name>
<dbReference type="AlphaFoldDB" id="A0A9D4FKG4"/>
<gene>
    <name evidence="1" type="ORF">DPMN_154073</name>
</gene>
<evidence type="ECO:0000313" key="2">
    <source>
        <dbReference type="Proteomes" id="UP000828390"/>
    </source>
</evidence>
<dbReference type="Proteomes" id="UP000828390">
    <property type="component" value="Unassembled WGS sequence"/>
</dbReference>
<dbReference type="EMBL" id="JAIWYP010000007">
    <property type="protein sequence ID" value="KAH3800440.1"/>
    <property type="molecule type" value="Genomic_DNA"/>
</dbReference>
<evidence type="ECO:0000313" key="1">
    <source>
        <dbReference type="EMBL" id="KAH3800440.1"/>
    </source>
</evidence>